<dbReference type="PANTHER" id="PTHR46558">
    <property type="entry name" value="TRACRIPTIONAL REGULATORY PROTEIN-RELATED-RELATED"/>
    <property type="match status" value="1"/>
</dbReference>
<dbReference type="SUPFAM" id="SSF47413">
    <property type="entry name" value="lambda repressor-like DNA-binding domains"/>
    <property type="match status" value="1"/>
</dbReference>
<sequence length="382" mass="43832">MNKDIHFSKKIIKLRTDKKLTQEDLANAMGITKASVSKWENRQSYPDITLLPRLASYFDVSIDDLLGYEPNLTKEEIREYYEKFSDDFVNLSFEEVKENVEREISRYYSCYPFLFHMALLYMNHSELASSIEDVNKILSRSSELCERIIENSDDNSLVNNAIMLKASCDLMAGHAEETKNILEDILNPSNLSNQSDILLIRAYLMIGEINKAKSFNQFSLFKDLSNIVSNSAQYLSMNLDNVPVVEETIKRTDSLIETYKLDRLNQNSVASYNYFCALAYASLGEQNEAIERLNLYLDLAFELLDLGDRYLHGDEYFDLMDSIIEEQDMGSKLVRGKKTIVKSMAATLAQPAFASMSDDPDFIEIQDRITRKENSYDNATNS</sequence>
<dbReference type="Pfam" id="PF01381">
    <property type="entry name" value="HTH_3"/>
    <property type="match status" value="1"/>
</dbReference>
<dbReference type="CDD" id="cd00093">
    <property type="entry name" value="HTH_XRE"/>
    <property type="match status" value="1"/>
</dbReference>
<feature type="domain" description="HTH cro/C1-type" evidence="2">
    <location>
        <begin position="11"/>
        <end position="65"/>
    </location>
</feature>
<gene>
    <name evidence="3" type="ORF">BG261_08935</name>
</gene>
<dbReference type="InterPro" id="IPR011990">
    <property type="entry name" value="TPR-like_helical_dom_sf"/>
</dbReference>
<name>A0A1E8GQD4_9LACT</name>
<dbReference type="Proteomes" id="UP000178622">
    <property type="component" value="Unassembled WGS sequence"/>
</dbReference>
<dbReference type="InterPro" id="IPR001387">
    <property type="entry name" value="Cro/C1-type_HTH"/>
</dbReference>
<evidence type="ECO:0000313" key="4">
    <source>
        <dbReference type="Proteomes" id="UP000178622"/>
    </source>
</evidence>
<dbReference type="InterPro" id="IPR010982">
    <property type="entry name" value="Lambda_DNA-bd_dom_sf"/>
</dbReference>
<dbReference type="SMART" id="SM00530">
    <property type="entry name" value="HTH_XRE"/>
    <property type="match status" value="1"/>
</dbReference>
<keyword evidence="1" id="KW-0238">DNA-binding</keyword>
<dbReference type="Gene3D" id="1.10.260.40">
    <property type="entry name" value="lambda repressor-like DNA-binding domains"/>
    <property type="match status" value="1"/>
</dbReference>
<accession>A0A1E8GQD4</accession>
<dbReference type="RefSeq" id="WP_070791456.1">
    <property type="nucleotide sequence ID" value="NZ_MKIR01000002.1"/>
</dbReference>
<organism evidence="3 4">
    <name type="scientific">Floricoccus tropicus</name>
    <dbReference type="NCBI Taxonomy" id="1859473"/>
    <lineage>
        <taxon>Bacteria</taxon>
        <taxon>Bacillati</taxon>
        <taxon>Bacillota</taxon>
        <taxon>Bacilli</taxon>
        <taxon>Lactobacillales</taxon>
        <taxon>Streptococcaceae</taxon>
        <taxon>Floricoccus</taxon>
    </lineage>
</organism>
<dbReference type="OrthoDB" id="2223110at2"/>
<comment type="caution">
    <text evidence="3">The sequence shown here is derived from an EMBL/GenBank/DDBJ whole genome shotgun (WGS) entry which is preliminary data.</text>
</comment>
<evidence type="ECO:0000256" key="1">
    <source>
        <dbReference type="ARBA" id="ARBA00023125"/>
    </source>
</evidence>
<evidence type="ECO:0000313" key="3">
    <source>
        <dbReference type="EMBL" id="OFI50236.1"/>
    </source>
</evidence>
<evidence type="ECO:0000259" key="2">
    <source>
        <dbReference type="PROSITE" id="PS50943"/>
    </source>
</evidence>
<proteinExistence type="predicted"/>
<dbReference type="AlphaFoldDB" id="A0A1E8GQD4"/>
<dbReference type="STRING" id="1859473.BG261_08935"/>
<dbReference type="PROSITE" id="PS50943">
    <property type="entry name" value="HTH_CROC1"/>
    <property type="match status" value="1"/>
</dbReference>
<keyword evidence="4" id="KW-1185">Reference proteome</keyword>
<dbReference type="EMBL" id="MKIR01000002">
    <property type="protein sequence ID" value="OFI50236.1"/>
    <property type="molecule type" value="Genomic_DNA"/>
</dbReference>
<dbReference type="GO" id="GO:0003677">
    <property type="term" value="F:DNA binding"/>
    <property type="evidence" value="ECO:0007669"/>
    <property type="project" value="UniProtKB-KW"/>
</dbReference>
<dbReference type="SUPFAM" id="SSF48452">
    <property type="entry name" value="TPR-like"/>
    <property type="match status" value="1"/>
</dbReference>
<protein>
    <recommendedName>
        <fullName evidence="2">HTH cro/C1-type domain-containing protein</fullName>
    </recommendedName>
</protein>
<reference evidence="4" key="1">
    <citation type="submission" date="2016-09" db="EMBL/GenBank/DDBJ databases">
        <title>Draft genome sequence of a novel species of the family Streptococcaceae isolated from flowers.</title>
        <authorList>
            <person name="Chuah L.-O."/>
            <person name="Yap K.-P."/>
            <person name="Thong K.L."/>
            <person name="Liong M.T."/>
            <person name="Ahmad R."/>
            <person name="Rusul G."/>
        </authorList>
    </citation>
    <scope>NUCLEOTIDE SEQUENCE [LARGE SCALE GENOMIC DNA]</scope>
    <source>
        <strain evidence="4">DF1</strain>
    </source>
</reference>
<dbReference type="PANTHER" id="PTHR46558:SF11">
    <property type="entry name" value="HTH-TYPE TRANSCRIPTIONAL REGULATOR XRE"/>
    <property type="match status" value="1"/>
</dbReference>